<keyword evidence="2" id="KW-0813">Transport</keyword>
<feature type="transmembrane region" description="Helical" evidence="7">
    <location>
        <begin position="140"/>
        <end position="159"/>
    </location>
</feature>
<protein>
    <recommendedName>
        <fullName evidence="8">Major facilitator superfamily (MFS) profile domain-containing protein</fullName>
    </recommendedName>
</protein>
<feature type="region of interest" description="Disordered" evidence="6">
    <location>
        <begin position="17"/>
        <end position="36"/>
    </location>
</feature>
<feature type="domain" description="Major facilitator superfamily (MFS) profile" evidence="8">
    <location>
        <begin position="66"/>
        <end position="478"/>
    </location>
</feature>
<evidence type="ECO:0000259" key="8">
    <source>
        <dbReference type="PROSITE" id="PS50850"/>
    </source>
</evidence>
<dbReference type="GO" id="GO:0022857">
    <property type="term" value="F:transmembrane transporter activity"/>
    <property type="evidence" value="ECO:0007669"/>
    <property type="project" value="InterPro"/>
</dbReference>
<dbReference type="InterPro" id="IPR011701">
    <property type="entry name" value="MFS"/>
</dbReference>
<feature type="transmembrane region" description="Helical" evidence="7">
    <location>
        <begin position="165"/>
        <end position="185"/>
    </location>
</feature>
<evidence type="ECO:0000256" key="3">
    <source>
        <dbReference type="ARBA" id="ARBA00022692"/>
    </source>
</evidence>
<proteinExistence type="predicted"/>
<evidence type="ECO:0000256" key="4">
    <source>
        <dbReference type="ARBA" id="ARBA00022989"/>
    </source>
</evidence>
<dbReference type="PROSITE" id="PS50850">
    <property type="entry name" value="MFS"/>
    <property type="match status" value="1"/>
</dbReference>
<dbReference type="Pfam" id="PF07690">
    <property type="entry name" value="MFS_1"/>
    <property type="match status" value="1"/>
</dbReference>
<gene>
    <name evidence="9" type="ORF">ZT1A5_G8832</name>
</gene>
<comment type="subcellular location">
    <subcellularLocation>
        <location evidence="1">Membrane</location>
        <topology evidence="1">Multi-pass membrane protein</topology>
    </subcellularLocation>
</comment>
<dbReference type="InterPro" id="IPR005829">
    <property type="entry name" value="Sugar_transporter_CS"/>
</dbReference>
<evidence type="ECO:0000256" key="1">
    <source>
        <dbReference type="ARBA" id="ARBA00004141"/>
    </source>
</evidence>
<dbReference type="PANTHER" id="PTHR23504:SF3">
    <property type="entry name" value="MAJOR FACILITATOR SUPERFAMILY (MFS) PROFILE DOMAIN-CONTAINING PROTEIN"/>
    <property type="match status" value="1"/>
</dbReference>
<keyword evidence="4 7" id="KW-1133">Transmembrane helix</keyword>
<evidence type="ECO:0000256" key="7">
    <source>
        <dbReference type="SAM" id="Phobius"/>
    </source>
</evidence>
<evidence type="ECO:0000256" key="6">
    <source>
        <dbReference type="SAM" id="MobiDB-lite"/>
    </source>
</evidence>
<evidence type="ECO:0000313" key="9">
    <source>
        <dbReference type="EMBL" id="SMY27388.1"/>
    </source>
</evidence>
<dbReference type="PROSITE" id="PS00216">
    <property type="entry name" value="SUGAR_TRANSPORT_1"/>
    <property type="match status" value="1"/>
</dbReference>
<evidence type="ECO:0000256" key="5">
    <source>
        <dbReference type="ARBA" id="ARBA00023136"/>
    </source>
</evidence>
<sequence length="478" mass="51550">MIDEKELLLAEDFNNDDVSNDIESQNEKSPEAEHEQEAGFQTTQVIALCCAAIVEPVACFCIFPFIAEMIQKTGGTSGSDVGFWAGAIESLFSVVQMGVMMAYGELLLVNDDWSYTLLHCDTKLTSALGRMSDKFGRKPVLVFSLLGLSVTTMLFGLSRSLLQMVIFRCLSGLFAGSVVTARIMVSESCTASTEARTFAWFMFSRNLGLLLGPIIGGLFANVQLFDQVPILKDYPYFPATFAAGATCLLGTILIAVLSKETLTKTKAEKNGPAKDAMTTLQLLRSPGVSAALFSFGCTRFLSLANTAVLPVFLFTSIDKGGFGFSPQSISYFLAGWAACQAIWTLVCFAPLKRRLGNARVMQLCSAGWPLLFASFAVLNELLRHGHTTLFWTFLAVPLLLGGGIAMSFASAQLLVNDTCPSPQETALINAISQTLNSAIRAVTPAIFTTVFALSTKYQILDGHLCWIALAAVALPLSL</sequence>
<keyword evidence="5 7" id="KW-0472">Membrane</keyword>
<dbReference type="InterPro" id="IPR036259">
    <property type="entry name" value="MFS_trans_sf"/>
</dbReference>
<feature type="transmembrane region" description="Helical" evidence="7">
    <location>
        <begin position="236"/>
        <end position="257"/>
    </location>
</feature>
<dbReference type="InterPro" id="IPR020846">
    <property type="entry name" value="MFS_dom"/>
</dbReference>
<accession>A0A1Y6LVE3</accession>
<dbReference type="Gene3D" id="1.20.1250.20">
    <property type="entry name" value="MFS general substrate transporter like domains"/>
    <property type="match status" value="1"/>
</dbReference>
<keyword evidence="3 7" id="KW-0812">Transmembrane</keyword>
<dbReference type="SUPFAM" id="SSF103473">
    <property type="entry name" value="MFS general substrate transporter"/>
    <property type="match status" value="1"/>
</dbReference>
<dbReference type="AlphaFoldDB" id="A0A1Y6LVE3"/>
<dbReference type="PANTHER" id="PTHR23504">
    <property type="entry name" value="MAJOR FACILITATOR SUPERFAMILY DOMAIN-CONTAINING PROTEIN 10"/>
    <property type="match status" value="1"/>
</dbReference>
<dbReference type="EMBL" id="LT882683">
    <property type="protein sequence ID" value="SMY27388.1"/>
    <property type="molecule type" value="Genomic_DNA"/>
</dbReference>
<dbReference type="Proteomes" id="UP000215453">
    <property type="component" value="Chromosome 8"/>
</dbReference>
<organism evidence="9 10">
    <name type="scientific">Zymoseptoria tritici ST99CH_1A5</name>
    <dbReference type="NCBI Taxonomy" id="1276529"/>
    <lineage>
        <taxon>Eukaryota</taxon>
        <taxon>Fungi</taxon>
        <taxon>Dikarya</taxon>
        <taxon>Ascomycota</taxon>
        <taxon>Pezizomycotina</taxon>
        <taxon>Dothideomycetes</taxon>
        <taxon>Dothideomycetidae</taxon>
        <taxon>Mycosphaerellales</taxon>
        <taxon>Mycosphaerellaceae</taxon>
        <taxon>Zymoseptoria</taxon>
    </lineage>
</organism>
<feature type="transmembrane region" description="Helical" evidence="7">
    <location>
        <begin position="290"/>
        <end position="317"/>
    </location>
</feature>
<feature type="transmembrane region" description="Helical" evidence="7">
    <location>
        <begin position="206"/>
        <end position="224"/>
    </location>
</feature>
<evidence type="ECO:0000256" key="2">
    <source>
        <dbReference type="ARBA" id="ARBA00022448"/>
    </source>
</evidence>
<evidence type="ECO:0000313" key="10">
    <source>
        <dbReference type="Proteomes" id="UP000215453"/>
    </source>
</evidence>
<feature type="compositionally biased region" description="Basic and acidic residues" evidence="6">
    <location>
        <begin position="25"/>
        <end position="36"/>
    </location>
</feature>
<reference evidence="9 10" key="1">
    <citation type="submission" date="2016-10" db="EMBL/GenBank/DDBJ databases">
        <authorList>
            <person name="Varghese N."/>
        </authorList>
    </citation>
    <scope>NUCLEOTIDE SEQUENCE [LARGE SCALE GENOMIC DNA]</scope>
</reference>
<feature type="transmembrane region" description="Helical" evidence="7">
    <location>
        <begin position="329"/>
        <end position="348"/>
    </location>
</feature>
<feature type="transmembrane region" description="Helical" evidence="7">
    <location>
        <begin position="45"/>
        <end position="67"/>
    </location>
</feature>
<feature type="transmembrane region" description="Helical" evidence="7">
    <location>
        <begin position="390"/>
        <end position="415"/>
    </location>
</feature>
<dbReference type="GO" id="GO:0016020">
    <property type="term" value="C:membrane"/>
    <property type="evidence" value="ECO:0007669"/>
    <property type="project" value="UniProtKB-SubCell"/>
</dbReference>
<name>A0A1Y6LVE3_ZYMTR</name>
<feature type="transmembrane region" description="Helical" evidence="7">
    <location>
        <begin position="360"/>
        <end position="378"/>
    </location>
</feature>